<evidence type="ECO:0000259" key="1">
    <source>
        <dbReference type="PROSITE" id="PS50878"/>
    </source>
</evidence>
<gene>
    <name evidence="2" type="ORF">LCGC14_2579050</name>
</gene>
<reference evidence="2" key="1">
    <citation type="journal article" date="2015" name="Nature">
        <title>Complex archaea that bridge the gap between prokaryotes and eukaryotes.</title>
        <authorList>
            <person name="Spang A."/>
            <person name="Saw J.H."/>
            <person name="Jorgensen S.L."/>
            <person name="Zaremba-Niedzwiedzka K."/>
            <person name="Martijn J."/>
            <person name="Lind A.E."/>
            <person name="van Eijk R."/>
            <person name="Schleper C."/>
            <person name="Guy L."/>
            <person name="Ettema T.J."/>
        </authorList>
    </citation>
    <scope>NUCLEOTIDE SEQUENCE</scope>
</reference>
<feature type="domain" description="Reverse transcriptase" evidence="1">
    <location>
        <begin position="71"/>
        <end position="321"/>
    </location>
</feature>
<dbReference type="PANTHER" id="PTHR34047:SF8">
    <property type="entry name" value="PROTEIN YKFC"/>
    <property type="match status" value="1"/>
</dbReference>
<name>A0A0F9CR29_9ZZZZ</name>
<dbReference type="Pfam" id="PF00078">
    <property type="entry name" value="RVT_1"/>
    <property type="match status" value="1"/>
</dbReference>
<dbReference type="PANTHER" id="PTHR34047">
    <property type="entry name" value="NUCLEAR INTRON MATURASE 1, MITOCHONDRIAL-RELATED"/>
    <property type="match status" value="1"/>
</dbReference>
<dbReference type="SUPFAM" id="SSF56672">
    <property type="entry name" value="DNA/RNA polymerases"/>
    <property type="match status" value="1"/>
</dbReference>
<proteinExistence type="predicted"/>
<dbReference type="InterPro" id="IPR030931">
    <property type="entry name" value="Group_II_RT_mat"/>
</dbReference>
<dbReference type="InterPro" id="IPR043502">
    <property type="entry name" value="DNA/RNA_pol_sf"/>
</dbReference>
<dbReference type="NCBIfam" id="TIGR04416">
    <property type="entry name" value="group_II_RT_mat"/>
    <property type="match status" value="1"/>
</dbReference>
<dbReference type="InterPro" id="IPR000477">
    <property type="entry name" value="RT_dom"/>
</dbReference>
<dbReference type="EMBL" id="LAZR01043008">
    <property type="protein sequence ID" value="KKL08121.1"/>
    <property type="molecule type" value="Genomic_DNA"/>
</dbReference>
<dbReference type="InterPro" id="IPR051083">
    <property type="entry name" value="GrpII_Intron_Splice-Mob/Def"/>
</dbReference>
<protein>
    <recommendedName>
        <fullName evidence="1">Reverse transcriptase domain-containing protein</fullName>
    </recommendedName>
</protein>
<accession>A0A0F9CR29</accession>
<evidence type="ECO:0000313" key="2">
    <source>
        <dbReference type="EMBL" id="KKL08121.1"/>
    </source>
</evidence>
<comment type="caution">
    <text evidence="2">The sequence shown here is derived from an EMBL/GenBank/DDBJ whole genome shotgun (WGS) entry which is preliminary data.</text>
</comment>
<dbReference type="CDD" id="cd01651">
    <property type="entry name" value="RT_G2_intron"/>
    <property type="match status" value="1"/>
</dbReference>
<organism evidence="2">
    <name type="scientific">marine sediment metagenome</name>
    <dbReference type="NCBI Taxonomy" id="412755"/>
    <lineage>
        <taxon>unclassified sequences</taxon>
        <taxon>metagenomes</taxon>
        <taxon>ecological metagenomes</taxon>
    </lineage>
</organism>
<sequence length="445" mass="52075">SENTVATDLTRIGERARKQPDLVFSSVYHHVTNVDNLRACCEALDGNRAVGVDGVTKKEYGRNLKENLQDLSARLKRMGYRPEPSRRTYIPKPGSAKGRPLGISCFEDKLVELVVKGVLEPIYEVVFEDSSHGYRPGRSHHKCQDVLGRTIQQRKVSHIAEADIRGFFDRVNHKWMLKFLRHRIGDPRIIRLINRMLKGGIMEDGLVQAGETGTPQGSMLSPLLSNIYLHYVLDLWFSRRIRRQCRGEAYYFRFADDFLACFQYKADAEHFMRSLAARLIDFGLELAEEKTQCIEFGRFARENARRRGRKPKEFTFLGFTHYCGKTKKGHFKVKRRTNRKRLCLRINEFTNWARRSRNVLKKGEMLRRARIRVVGHLNYYAITDNAKACNTYMHHVTRNLLKWLNRKSQKNTYTWKGYQQALEWVGWPKPHIRKDLNPCRRTEAL</sequence>
<dbReference type="PROSITE" id="PS50878">
    <property type="entry name" value="RT_POL"/>
    <property type="match status" value="1"/>
</dbReference>
<feature type="non-terminal residue" evidence="2">
    <location>
        <position position="1"/>
    </location>
</feature>
<dbReference type="AlphaFoldDB" id="A0A0F9CR29"/>